<reference evidence="1 2" key="1">
    <citation type="submission" date="2017-07" db="EMBL/GenBank/DDBJ databases">
        <title>Phylogenetic study on the rhizospheric bacterium Ochrobactrum sp. A44.</title>
        <authorList>
            <person name="Krzyzanowska D.M."/>
            <person name="Ossowicki A."/>
            <person name="Rajewska M."/>
            <person name="Maciag T."/>
            <person name="Kaczynski Z."/>
            <person name="Czerwicka M."/>
            <person name="Jafra S."/>
        </authorList>
    </citation>
    <scope>NUCLEOTIDE SEQUENCE [LARGE SCALE GENOMIC DNA]</scope>
    <source>
        <strain evidence="1 2">PR17</strain>
    </source>
</reference>
<comment type="caution">
    <text evidence="1">The sequence shown here is derived from an EMBL/GenBank/DDBJ whole genome shotgun (WGS) entry which is preliminary data.</text>
</comment>
<protein>
    <submittedName>
        <fullName evidence="1">Uncharacterized protein</fullName>
    </submittedName>
</protein>
<dbReference type="EMBL" id="NNRK01000034">
    <property type="protein sequence ID" value="OYR09725.1"/>
    <property type="molecule type" value="Genomic_DNA"/>
</dbReference>
<accession>A0A256F4E6</accession>
<evidence type="ECO:0000313" key="1">
    <source>
        <dbReference type="EMBL" id="OYR09725.1"/>
    </source>
</evidence>
<keyword evidence="2" id="KW-1185">Reference proteome</keyword>
<name>A0A256F4E6_9HYPH</name>
<organism evidence="1 2">
    <name type="scientific">Brucella rhizosphaerae</name>
    <dbReference type="NCBI Taxonomy" id="571254"/>
    <lineage>
        <taxon>Bacteria</taxon>
        <taxon>Pseudomonadati</taxon>
        <taxon>Pseudomonadota</taxon>
        <taxon>Alphaproteobacteria</taxon>
        <taxon>Hyphomicrobiales</taxon>
        <taxon>Brucellaceae</taxon>
        <taxon>Brucella/Ochrobactrum group</taxon>
        <taxon>Brucella</taxon>
    </lineage>
</organism>
<evidence type="ECO:0000313" key="2">
    <source>
        <dbReference type="Proteomes" id="UP000216345"/>
    </source>
</evidence>
<dbReference type="AlphaFoldDB" id="A0A256F4E6"/>
<sequence>MSGSDICIRLLQALSKCRNLNADSKFMKLAYSIPLASTLRIAAQ</sequence>
<dbReference type="Proteomes" id="UP000216345">
    <property type="component" value="Unassembled WGS sequence"/>
</dbReference>
<proteinExistence type="predicted"/>
<gene>
    <name evidence="1" type="ORF">CEV32_2156</name>
</gene>